<dbReference type="Proteomes" id="UP000306050">
    <property type="component" value="Chromosome SGRAM_1"/>
</dbReference>
<dbReference type="PANTHER" id="PTHR24322:SF736">
    <property type="entry name" value="RETINOL DEHYDROGENASE 10"/>
    <property type="match status" value="1"/>
</dbReference>
<comment type="similarity">
    <text evidence="1 4">Belongs to the short-chain dehydrogenases/reductases (SDR) family.</text>
</comment>
<evidence type="ECO:0000256" key="5">
    <source>
        <dbReference type="SAM" id="Phobius"/>
    </source>
</evidence>
<evidence type="ECO:0000256" key="3">
    <source>
        <dbReference type="ARBA" id="ARBA00023002"/>
    </source>
</evidence>
<organism evidence="6 7">
    <name type="scientific">Sporisorium graminicola</name>
    <dbReference type="NCBI Taxonomy" id="280036"/>
    <lineage>
        <taxon>Eukaryota</taxon>
        <taxon>Fungi</taxon>
        <taxon>Dikarya</taxon>
        <taxon>Basidiomycota</taxon>
        <taxon>Ustilaginomycotina</taxon>
        <taxon>Ustilaginomycetes</taxon>
        <taxon>Ustilaginales</taxon>
        <taxon>Ustilaginaceae</taxon>
        <taxon>Sporisorium</taxon>
    </lineage>
</organism>
<evidence type="ECO:0000256" key="2">
    <source>
        <dbReference type="ARBA" id="ARBA00022857"/>
    </source>
</evidence>
<sequence>MALCTIDTVVAFSKWSILNPLLSIVYLVALGCDAQNCNTSNTWLRRGLDAAKELLPHDELERIAIGIAALTVLAGWWLAVSSHLWYNRVYLRPIRRNEWGDQLVVITGGAAGIGYRTAIRFAAKGAKVVVIDKQKLPIIESQSSSPSHSTGGFSHSNISAYICDLASEDALAKVINSILAIHGTPTVVVNNAGFTHSQPITQLSIPQLSRLINVNLTSHLWMLHHLLPHMIRRSKNDSGSAHIVSTASVMGHTGVSQMIDYCASKHGVVGLHKALRYELDYCHRCPQIRTTLLVLGHVQTQLFEGLKYNWLARFLGPPVHPDAVAKRIVSAVQHRRGGTIAMPWYANWSEVFALLPSWATDFAHWLLASNTSMDLMNKARQKQV</sequence>
<dbReference type="InterPro" id="IPR036291">
    <property type="entry name" value="NAD(P)-bd_dom_sf"/>
</dbReference>
<dbReference type="GeneID" id="40722909"/>
<keyword evidence="7" id="KW-1185">Reference proteome</keyword>
<keyword evidence="5" id="KW-1133">Transmembrane helix</keyword>
<accession>A0A4U7L006</accession>
<feature type="transmembrane region" description="Helical" evidence="5">
    <location>
        <begin position="63"/>
        <end position="86"/>
    </location>
</feature>
<dbReference type="SUPFAM" id="SSF51735">
    <property type="entry name" value="NAD(P)-binding Rossmann-fold domains"/>
    <property type="match status" value="1"/>
</dbReference>
<keyword evidence="5" id="KW-0812">Transmembrane</keyword>
<evidence type="ECO:0000256" key="4">
    <source>
        <dbReference type="RuleBase" id="RU000363"/>
    </source>
</evidence>
<reference evidence="6 7" key="1">
    <citation type="submission" date="2019-05" db="EMBL/GenBank/DDBJ databases">
        <title>Sporisorium graminicola CBS 10092 draft sequencing and annotation.</title>
        <authorList>
            <person name="Solano-Gonzalez S."/>
            <person name="Caddick M.X."/>
            <person name="Darby A."/>
        </authorList>
    </citation>
    <scope>NUCLEOTIDE SEQUENCE [LARGE SCALE GENOMIC DNA]</scope>
    <source>
        <strain evidence="6 7">CBS 10092</strain>
    </source>
</reference>
<dbReference type="Gene3D" id="3.40.50.720">
    <property type="entry name" value="NAD(P)-binding Rossmann-like Domain"/>
    <property type="match status" value="1"/>
</dbReference>
<dbReference type="RefSeq" id="XP_029742001.1">
    <property type="nucleotide sequence ID" value="XM_029880615.1"/>
</dbReference>
<dbReference type="OrthoDB" id="10253736at2759"/>
<name>A0A4U7L006_9BASI</name>
<protein>
    <recommendedName>
        <fullName evidence="8">A retinal short-chain dehydrogenase/reductase</fullName>
    </recommendedName>
</protein>
<keyword evidence="3" id="KW-0560">Oxidoreductase</keyword>
<gene>
    <name evidence="6" type="ORF">EX895_000014</name>
</gene>
<dbReference type="PRINTS" id="PR00081">
    <property type="entry name" value="GDHRDH"/>
</dbReference>
<dbReference type="EMBL" id="SRRM01000002">
    <property type="protein sequence ID" value="TKY90016.1"/>
    <property type="molecule type" value="Genomic_DNA"/>
</dbReference>
<dbReference type="InterPro" id="IPR002347">
    <property type="entry name" value="SDR_fam"/>
</dbReference>
<evidence type="ECO:0008006" key="8">
    <source>
        <dbReference type="Google" id="ProtNLM"/>
    </source>
</evidence>
<keyword evidence="5" id="KW-0472">Membrane</keyword>
<comment type="caution">
    <text evidence="6">The sequence shown here is derived from an EMBL/GenBank/DDBJ whole genome shotgun (WGS) entry which is preliminary data.</text>
</comment>
<dbReference type="KEGG" id="sgra:EX895_000014"/>
<proteinExistence type="inferred from homology"/>
<dbReference type="GO" id="GO:0016616">
    <property type="term" value="F:oxidoreductase activity, acting on the CH-OH group of donors, NAD or NADP as acceptor"/>
    <property type="evidence" value="ECO:0007669"/>
    <property type="project" value="TreeGrafter"/>
</dbReference>
<evidence type="ECO:0000256" key="1">
    <source>
        <dbReference type="ARBA" id="ARBA00006484"/>
    </source>
</evidence>
<dbReference type="InterPro" id="IPR020904">
    <property type="entry name" value="Sc_DH/Rdtase_CS"/>
</dbReference>
<dbReference type="Pfam" id="PF00106">
    <property type="entry name" value="adh_short"/>
    <property type="match status" value="1"/>
</dbReference>
<dbReference type="PROSITE" id="PS00061">
    <property type="entry name" value="ADH_SHORT"/>
    <property type="match status" value="1"/>
</dbReference>
<evidence type="ECO:0000313" key="7">
    <source>
        <dbReference type="Proteomes" id="UP000306050"/>
    </source>
</evidence>
<dbReference type="PANTHER" id="PTHR24322">
    <property type="entry name" value="PKSB"/>
    <property type="match status" value="1"/>
</dbReference>
<keyword evidence="2" id="KW-0521">NADP</keyword>
<dbReference type="PRINTS" id="PR00080">
    <property type="entry name" value="SDRFAMILY"/>
</dbReference>
<evidence type="ECO:0000313" key="6">
    <source>
        <dbReference type="EMBL" id="TKY90016.1"/>
    </source>
</evidence>
<dbReference type="AlphaFoldDB" id="A0A4U7L006"/>